<proteinExistence type="predicted"/>
<dbReference type="EMBL" id="MN739976">
    <property type="protein sequence ID" value="QHT80899.1"/>
    <property type="molecule type" value="Genomic_DNA"/>
</dbReference>
<sequence length="224" mass="24997">MLGQHLYPVDESIADFDLNTDIEEYNYDGKVVYRGNMDPEFSKDGLKVYWLYDDDNKRVGVVEHTGEDRHKCLWYRNNVFSTLLQEDWSVYDETIWQLMSETAYDDCMRRGYTVNDLKARTQALRIVTPSDLARPKTPPAIACVRCHTSQSKKRPGCVFAPENEKESLTLFDTLFVDEDDGTIYIPPGDSQVYATFLRRGAAADAGAGAGAGAGAEAGGSTTPP</sequence>
<protein>
    <submittedName>
        <fullName evidence="1">Uncharacterized protein</fullName>
    </submittedName>
</protein>
<dbReference type="AlphaFoldDB" id="A0A6C0HK79"/>
<accession>A0A6C0HK79</accession>
<reference evidence="1" key="1">
    <citation type="journal article" date="2020" name="Nature">
        <title>Giant virus diversity and host interactions through global metagenomics.</title>
        <authorList>
            <person name="Schulz F."/>
            <person name="Roux S."/>
            <person name="Paez-Espino D."/>
            <person name="Jungbluth S."/>
            <person name="Walsh D.A."/>
            <person name="Denef V.J."/>
            <person name="McMahon K.D."/>
            <person name="Konstantinidis K.T."/>
            <person name="Eloe-Fadrosh E.A."/>
            <person name="Kyrpides N.C."/>
            <person name="Woyke T."/>
        </authorList>
    </citation>
    <scope>NUCLEOTIDE SEQUENCE</scope>
    <source>
        <strain evidence="1">GVMAG-M-3300023184-135</strain>
    </source>
</reference>
<organism evidence="1">
    <name type="scientific">viral metagenome</name>
    <dbReference type="NCBI Taxonomy" id="1070528"/>
    <lineage>
        <taxon>unclassified sequences</taxon>
        <taxon>metagenomes</taxon>
        <taxon>organismal metagenomes</taxon>
    </lineage>
</organism>
<evidence type="ECO:0000313" key="1">
    <source>
        <dbReference type="EMBL" id="QHT80899.1"/>
    </source>
</evidence>
<name>A0A6C0HK79_9ZZZZ</name>